<dbReference type="InParanoid" id="K2RTB3"/>
<evidence type="ECO:0000313" key="3">
    <source>
        <dbReference type="Proteomes" id="UP000007129"/>
    </source>
</evidence>
<protein>
    <submittedName>
        <fullName evidence="2">Uncharacterized protein</fullName>
    </submittedName>
</protein>
<organism evidence="2 3">
    <name type="scientific">Macrophomina phaseolina (strain MS6)</name>
    <name type="common">Charcoal rot fungus</name>
    <dbReference type="NCBI Taxonomy" id="1126212"/>
    <lineage>
        <taxon>Eukaryota</taxon>
        <taxon>Fungi</taxon>
        <taxon>Dikarya</taxon>
        <taxon>Ascomycota</taxon>
        <taxon>Pezizomycotina</taxon>
        <taxon>Dothideomycetes</taxon>
        <taxon>Dothideomycetes incertae sedis</taxon>
        <taxon>Botryosphaeriales</taxon>
        <taxon>Botryosphaeriaceae</taxon>
        <taxon>Macrophomina</taxon>
    </lineage>
</organism>
<gene>
    <name evidence="2" type="ORF">MPH_09465</name>
</gene>
<evidence type="ECO:0000256" key="1">
    <source>
        <dbReference type="SAM" id="MobiDB-lite"/>
    </source>
</evidence>
<dbReference type="AlphaFoldDB" id="K2RTB3"/>
<dbReference type="Proteomes" id="UP000007129">
    <property type="component" value="Unassembled WGS sequence"/>
</dbReference>
<sequence>MERAHRYTPRAICCILSHSLCSLRNFPFFSWYPSWALHWFQTLRKISDASSFSFAPLWLALFGNSMLPSTFCCRLPSRQLIDSWRQQTIWINFLHMSMPTKSSSLSYCSNRAHRSLELLRATSGVRNRQSGNRDDLYGSKVSTPCSPRPMR</sequence>
<evidence type="ECO:0000313" key="2">
    <source>
        <dbReference type="EMBL" id="EKG13439.1"/>
    </source>
</evidence>
<dbReference type="HOGENOM" id="CLU_1731847_0_0_1"/>
<feature type="region of interest" description="Disordered" evidence="1">
    <location>
        <begin position="126"/>
        <end position="151"/>
    </location>
</feature>
<dbReference type="EMBL" id="AHHD01000413">
    <property type="protein sequence ID" value="EKG13439.1"/>
    <property type="molecule type" value="Genomic_DNA"/>
</dbReference>
<comment type="caution">
    <text evidence="2">The sequence shown here is derived from an EMBL/GenBank/DDBJ whole genome shotgun (WGS) entry which is preliminary data.</text>
</comment>
<dbReference type="VEuPathDB" id="FungiDB:MPH_09465"/>
<name>K2RTB3_MACPH</name>
<proteinExistence type="predicted"/>
<reference evidence="2 3" key="1">
    <citation type="journal article" date="2012" name="BMC Genomics">
        <title>Tools to kill: Genome of one of the most destructive plant pathogenic fungi Macrophomina phaseolina.</title>
        <authorList>
            <person name="Islam M.S."/>
            <person name="Haque M.S."/>
            <person name="Islam M.M."/>
            <person name="Emdad E.M."/>
            <person name="Halim A."/>
            <person name="Hossen Q.M.M."/>
            <person name="Hossain M.Z."/>
            <person name="Ahmed B."/>
            <person name="Rahim S."/>
            <person name="Rahman M.S."/>
            <person name="Alam M.M."/>
            <person name="Hou S."/>
            <person name="Wan X."/>
            <person name="Saito J.A."/>
            <person name="Alam M."/>
        </authorList>
    </citation>
    <scope>NUCLEOTIDE SEQUENCE [LARGE SCALE GENOMIC DNA]</scope>
    <source>
        <strain evidence="2 3">MS6</strain>
    </source>
</reference>
<accession>K2RTB3</accession>